<evidence type="ECO:0000313" key="2">
    <source>
        <dbReference type="Proteomes" id="UP000722625"/>
    </source>
</evidence>
<name>A0ABS5PBE7_9FLAO</name>
<keyword evidence="2" id="KW-1185">Reference proteome</keyword>
<evidence type="ECO:0000313" key="1">
    <source>
        <dbReference type="EMBL" id="MBS7231622.1"/>
    </source>
</evidence>
<organism evidence="1 2">
    <name type="scientific">Flavobacterium psychroterrae</name>
    <dbReference type="NCBI Taxonomy" id="2133767"/>
    <lineage>
        <taxon>Bacteria</taxon>
        <taxon>Pseudomonadati</taxon>
        <taxon>Bacteroidota</taxon>
        <taxon>Flavobacteriia</taxon>
        <taxon>Flavobacteriales</taxon>
        <taxon>Flavobacteriaceae</taxon>
        <taxon>Flavobacterium</taxon>
    </lineage>
</organism>
<reference evidence="1 2" key="1">
    <citation type="journal article" date="2018" name="Int. J. Syst. Evol. Microbiol.">
        <title>Flavobacterium chryseum sp. nov. and Flavobacterium psychroterrae sp. nov., novel environmental bacteria isolated from Antarctica.</title>
        <authorList>
            <person name="Kralova S."/>
            <person name="Svec P."/>
            <person name="Busse H.J."/>
            <person name="Stankova E."/>
            <person name="Vaczi P."/>
            <person name="Sedlacek I."/>
        </authorList>
    </citation>
    <scope>NUCLEOTIDE SEQUENCE [LARGE SCALE GENOMIC DNA]</scope>
    <source>
        <strain evidence="1 2">CCM 8827</strain>
    </source>
</reference>
<proteinExistence type="predicted"/>
<dbReference type="EMBL" id="JAGYVZ010000009">
    <property type="protein sequence ID" value="MBS7231622.1"/>
    <property type="molecule type" value="Genomic_DNA"/>
</dbReference>
<dbReference type="RefSeq" id="WP_213299435.1">
    <property type="nucleotide sequence ID" value="NZ_JAGYVZ010000009.1"/>
</dbReference>
<evidence type="ECO:0008006" key="3">
    <source>
        <dbReference type="Google" id="ProtNLM"/>
    </source>
</evidence>
<protein>
    <recommendedName>
        <fullName evidence="3">Baseplate protein J-like domain-containing protein</fullName>
    </recommendedName>
</protein>
<sequence length="1238" mass="139455">MILTDQNSAINSLNESLVPDPYLIDGRTEQDWLHFLTEFSKLINFYNDKNKIEGNWNPFLLKDPVFLMASISKTNYKNLHSSYKNSCSEIKRLIQNETNSQSNALNKLFDHITSVYKIIERWTHYLLSNNESYDLKTYIINEVKNRLSIDFWAIQSFRNYLYKLSFNGIFIVPSPQQDFDSFDKNIWNINKDKSPFWEVFGFETEQNILQAKDKMTTFCLDILTKIGDKLFHFLETIIHHSGKEFKKLSLKKGHFPDTTLLRSFVNILQLQQNQLNKISEKHLDFYYKDILKQTKLPAIPDNAYLCATLAKNDSVFTLPSGTLFSAGIDAQKNPVLFASQKNVNLNPAVIKSVQTLTYQNQPNTNSFNLQTISKPTSIQLDQDNKAISWETFGTTTPSVNALPVGISFASPMLLLREGQRTITLTLEFDSAVDLQLLQNATYFLSTQKNWLKLVVLPTDFQLNASLPNTVIITLNIDPVQPSIEPFLINPDGISSDWPMMKILFQTISNPNTPPKIVNLTIEVKIKGIKTFQLYNDFGELNTKNPFPPFGPIPVANANFIIGNNEIFSKPLDSLLIEIDWDKRPADFENYYSAYNHYLFVLNNPTKQNSFVSEVEDKIKNIFHKKVVLPNPDVPFSNKAFTANFNIMQGKSWQGLTMTKIENTANDSVFVPTSEVSSPVYLFGQEKPDPKQPILSTSSSLYIYYKTNTSQIATIPFLADPNIQKEPLKFTDTSSSGFLKMTLSGCEYGFGSELYPNVVANIALQNGNKLAMAKDKEVTDFVASANLPFAPKIKTFTGTYSASVTYKLDGTNPDYPFQYFLYSPFSTYSLFDSITIDSTATVINTTITGVSATSITTGFPLYPSFNYTGALFIELTNLICNSSINLYFELARNTTAITTEDSVQYYYLTKNGWNEIKPLSDETDQFRCSGIIALPIPADCGNNAMFMPGTNNWIAVTVTGKPESYSKTTFLQANGFSVERTGTAFLSNTEKPEIAATTITKPETKISQIATIIQPFASFGGKAAENKTDRNRRVSNSIKTKNRASSPADYFTLIAENFNDVYYSKVVTKNSDNSCNVYLVKKAKENDANAFIPLVDNSLEIKVEQFLKQNSSPFINLNVNNFNLEYVCIATKISIKSGYQETLIQKNVNLALKLYLSPWITDCPSQIEIDKPLTNAKVSSFIQNIEGVATVENVYFSSYYINSTTGLQTSLKQNKETLKPHGPITLLVSSPNHDITFLS</sequence>
<accession>A0ABS5PBE7</accession>
<gene>
    <name evidence="1" type="ORF">KHA90_11360</name>
</gene>
<dbReference type="Proteomes" id="UP000722625">
    <property type="component" value="Unassembled WGS sequence"/>
</dbReference>
<comment type="caution">
    <text evidence="1">The sequence shown here is derived from an EMBL/GenBank/DDBJ whole genome shotgun (WGS) entry which is preliminary data.</text>
</comment>